<accession>A0A1B6D7A6</accession>
<name>A0A1B6D7A6_9HEMI</name>
<dbReference type="AlphaFoldDB" id="A0A1B6D7A6"/>
<dbReference type="InterPro" id="IPR008978">
    <property type="entry name" value="HSP20-like_chaperone"/>
</dbReference>
<dbReference type="GO" id="GO:0070286">
    <property type="term" value="P:axonemal dynein complex assembly"/>
    <property type="evidence" value="ECO:0007669"/>
    <property type="project" value="InterPro"/>
</dbReference>
<evidence type="ECO:0000256" key="2">
    <source>
        <dbReference type="SAM" id="MobiDB-lite"/>
    </source>
</evidence>
<dbReference type="GO" id="GO:0051087">
    <property type="term" value="F:protein-folding chaperone binding"/>
    <property type="evidence" value="ECO:0007669"/>
    <property type="project" value="InterPro"/>
</dbReference>
<dbReference type="EMBL" id="GEDC01015729">
    <property type="protein sequence ID" value="JAS21569.1"/>
    <property type="molecule type" value="Transcribed_RNA"/>
</dbReference>
<evidence type="ECO:0000256" key="1">
    <source>
        <dbReference type="ARBA" id="ARBA00008511"/>
    </source>
</evidence>
<evidence type="ECO:0000259" key="3">
    <source>
        <dbReference type="Pfam" id="PF18201"/>
    </source>
</evidence>
<dbReference type="GO" id="GO:0045505">
    <property type="term" value="F:dynein intermediate chain binding"/>
    <property type="evidence" value="ECO:0007669"/>
    <property type="project" value="TreeGrafter"/>
</dbReference>
<dbReference type="PANTHER" id="PTHR21083">
    <property type="entry name" value="TWISTER"/>
    <property type="match status" value="1"/>
</dbReference>
<feature type="domain" description="PIH1D1/2/3 CS-like" evidence="3">
    <location>
        <begin position="90"/>
        <end position="184"/>
    </location>
</feature>
<dbReference type="InterPro" id="IPR026697">
    <property type="entry name" value="DNAAF6"/>
</dbReference>
<dbReference type="GO" id="GO:0005737">
    <property type="term" value="C:cytoplasm"/>
    <property type="evidence" value="ECO:0007669"/>
    <property type="project" value="TreeGrafter"/>
</dbReference>
<dbReference type="InterPro" id="IPR041442">
    <property type="entry name" value="PIH1D1/2/3_CS-like"/>
</dbReference>
<reference evidence="4" key="1">
    <citation type="submission" date="2015-12" db="EMBL/GenBank/DDBJ databases">
        <title>De novo transcriptome assembly of four potential Pierce s Disease insect vectors from Arizona vineyards.</title>
        <authorList>
            <person name="Tassone E.E."/>
        </authorList>
    </citation>
    <scope>NUCLEOTIDE SEQUENCE</scope>
</reference>
<feature type="compositionally biased region" description="Basic and acidic residues" evidence="2">
    <location>
        <begin position="48"/>
        <end position="61"/>
    </location>
</feature>
<evidence type="ECO:0000313" key="4">
    <source>
        <dbReference type="EMBL" id="JAS21569.1"/>
    </source>
</evidence>
<feature type="region of interest" description="Disordered" evidence="2">
    <location>
        <begin position="17"/>
        <end position="61"/>
    </location>
</feature>
<protein>
    <recommendedName>
        <fullName evidence="3">PIH1D1/2/3 CS-like domain-containing protein</fullName>
    </recommendedName>
</protein>
<proteinExistence type="inferred from homology"/>
<dbReference type="Pfam" id="PF18201">
    <property type="entry name" value="PIH1_CS"/>
    <property type="match status" value="1"/>
</dbReference>
<dbReference type="CDD" id="cd06463">
    <property type="entry name" value="p23_like"/>
    <property type="match status" value="1"/>
</dbReference>
<gene>
    <name evidence="4" type="ORF">g.3024</name>
</gene>
<comment type="similarity">
    <text evidence="1">Belongs to the PIH1 family.</text>
</comment>
<sequence>MDFSGIDIKKLAELFHQNEDSSSEDDDLPRSAVSKLGPGDVPSMVKVRSTEGNEENIDRSVETDSKSIWNLNEVPEVPVCDDASYDPRQRPDYEFTYRQYVGAEDLYLQLGQKTPATASCEKMIIIIKLPGEKKADIDICLNKHHLDLRSPMYRLSLALPHEVDPDTSSGEWRESKSTLTITLTLRREFDFVNF</sequence>
<dbReference type="PANTHER" id="PTHR21083:SF0">
    <property type="entry name" value="DYNEIN AXONEMAL ASSEMBLY FACTOR 6"/>
    <property type="match status" value="1"/>
</dbReference>
<dbReference type="SUPFAM" id="SSF49764">
    <property type="entry name" value="HSP20-like chaperones"/>
    <property type="match status" value="1"/>
</dbReference>
<organism evidence="4">
    <name type="scientific">Clastoptera arizonana</name>
    <name type="common">Arizona spittle bug</name>
    <dbReference type="NCBI Taxonomy" id="38151"/>
    <lineage>
        <taxon>Eukaryota</taxon>
        <taxon>Metazoa</taxon>
        <taxon>Ecdysozoa</taxon>
        <taxon>Arthropoda</taxon>
        <taxon>Hexapoda</taxon>
        <taxon>Insecta</taxon>
        <taxon>Pterygota</taxon>
        <taxon>Neoptera</taxon>
        <taxon>Paraneoptera</taxon>
        <taxon>Hemiptera</taxon>
        <taxon>Auchenorrhyncha</taxon>
        <taxon>Cercopoidea</taxon>
        <taxon>Clastopteridae</taxon>
        <taxon>Clastoptera</taxon>
    </lineage>
</organism>